<dbReference type="Pfam" id="PF03704">
    <property type="entry name" value="BTAD"/>
    <property type="match status" value="1"/>
</dbReference>
<dbReference type="InterPro" id="IPR016032">
    <property type="entry name" value="Sig_transdc_resp-reg_C-effctor"/>
</dbReference>
<name>A0ABZ1ST97_9ACTN</name>
<dbReference type="PANTHER" id="PTHR35807">
    <property type="entry name" value="TRANSCRIPTIONAL REGULATOR REDD-RELATED"/>
    <property type="match status" value="1"/>
</dbReference>
<dbReference type="Gene3D" id="1.10.10.10">
    <property type="entry name" value="Winged helix-like DNA-binding domain superfamily/Winged helix DNA-binding domain"/>
    <property type="match status" value="1"/>
</dbReference>
<dbReference type="InterPro" id="IPR005158">
    <property type="entry name" value="BTAD"/>
</dbReference>
<sequence>MDLSRRTKGKITRTPLPWTLTTTQHGYLVDLGGRKQRQVLAALALYGGRPVSVDALIDLLWEDAPPPNAVPTLHVYVAGLRRALEPDRPARMPAKVLVTVAPGYALRLSAEAVDAVRFDAAVTTAHGRLGAWPAATAGSVVNRPDLTAAELAEVLGELDAALALWQGTPYVDLDEVPAAVAERARLEELRMVAIEDRAAALLAVGRHATLAAEPEALTAEHPLRERLWMLRVLALAGADRQADALEALRQVRRILADELGLDPGAALRELEGAILRQDSAIFWRPAPAPVTVPASPPPFRPVPARTRTRTRAHRRPGRGPRRRHRPAALAARRPRRGTRHAGGPARRGGAWDSAVRDAGGRAGHRENAVESGTGGPGAGAGFRGARGPVLGGRERAAARYGSATRC</sequence>
<feature type="domain" description="OmpR/PhoB-type" evidence="7">
    <location>
        <begin position="1"/>
        <end position="108"/>
    </location>
</feature>
<gene>
    <name evidence="8" type="ORF">OG913_03945</name>
</gene>
<feature type="compositionally biased region" description="Pro residues" evidence="6">
    <location>
        <begin position="292"/>
        <end position="301"/>
    </location>
</feature>
<feature type="region of interest" description="Disordered" evidence="6">
    <location>
        <begin position="292"/>
        <end position="406"/>
    </location>
</feature>
<accession>A0ABZ1ST97</accession>
<evidence type="ECO:0000256" key="4">
    <source>
        <dbReference type="ARBA" id="ARBA00023163"/>
    </source>
</evidence>
<feature type="compositionally biased region" description="Low complexity" evidence="6">
    <location>
        <begin position="341"/>
        <end position="350"/>
    </location>
</feature>
<evidence type="ECO:0000313" key="8">
    <source>
        <dbReference type="EMBL" id="WUP76184.1"/>
    </source>
</evidence>
<keyword evidence="9" id="KW-1185">Reference proteome</keyword>
<keyword evidence="4" id="KW-0804">Transcription</keyword>
<dbReference type="Proteomes" id="UP001432011">
    <property type="component" value="Chromosome"/>
</dbReference>
<dbReference type="SMART" id="SM00862">
    <property type="entry name" value="Trans_reg_C"/>
    <property type="match status" value="1"/>
</dbReference>
<dbReference type="PROSITE" id="PS51755">
    <property type="entry name" value="OMPR_PHOB"/>
    <property type="match status" value="1"/>
</dbReference>
<dbReference type="Gene3D" id="1.25.40.10">
    <property type="entry name" value="Tetratricopeptide repeat domain"/>
    <property type="match status" value="1"/>
</dbReference>
<dbReference type="InterPro" id="IPR036388">
    <property type="entry name" value="WH-like_DNA-bd_sf"/>
</dbReference>
<comment type="similarity">
    <text evidence="1">Belongs to the AfsR/DnrI/RedD regulatory family.</text>
</comment>
<feature type="compositionally biased region" description="Basic residues" evidence="6">
    <location>
        <begin position="306"/>
        <end position="339"/>
    </location>
</feature>
<evidence type="ECO:0000256" key="3">
    <source>
        <dbReference type="ARBA" id="ARBA00023125"/>
    </source>
</evidence>
<feature type="DNA-binding region" description="OmpR/PhoB-type" evidence="5">
    <location>
        <begin position="1"/>
        <end position="108"/>
    </location>
</feature>
<dbReference type="SMART" id="SM01043">
    <property type="entry name" value="BTAD"/>
    <property type="match status" value="1"/>
</dbReference>
<dbReference type="SUPFAM" id="SSF48452">
    <property type="entry name" value="TPR-like"/>
    <property type="match status" value="1"/>
</dbReference>
<dbReference type="InterPro" id="IPR011990">
    <property type="entry name" value="TPR-like_helical_dom_sf"/>
</dbReference>
<feature type="compositionally biased region" description="Basic and acidic residues" evidence="6">
    <location>
        <begin position="354"/>
        <end position="368"/>
    </location>
</feature>
<dbReference type="CDD" id="cd15831">
    <property type="entry name" value="BTAD"/>
    <property type="match status" value="1"/>
</dbReference>
<proteinExistence type="inferred from homology"/>
<evidence type="ECO:0000259" key="7">
    <source>
        <dbReference type="PROSITE" id="PS51755"/>
    </source>
</evidence>
<feature type="compositionally biased region" description="Gly residues" evidence="6">
    <location>
        <begin position="372"/>
        <end position="384"/>
    </location>
</feature>
<keyword evidence="2" id="KW-0805">Transcription regulation</keyword>
<evidence type="ECO:0000256" key="1">
    <source>
        <dbReference type="ARBA" id="ARBA00005820"/>
    </source>
</evidence>
<dbReference type="PANTHER" id="PTHR35807:SF1">
    <property type="entry name" value="TRANSCRIPTIONAL REGULATOR REDD"/>
    <property type="match status" value="1"/>
</dbReference>
<organism evidence="8 9">
    <name type="scientific">Microbispora hainanensis</name>
    <dbReference type="NCBI Taxonomy" id="568844"/>
    <lineage>
        <taxon>Bacteria</taxon>
        <taxon>Bacillati</taxon>
        <taxon>Actinomycetota</taxon>
        <taxon>Actinomycetes</taxon>
        <taxon>Streptosporangiales</taxon>
        <taxon>Streptosporangiaceae</taxon>
        <taxon>Microbispora</taxon>
    </lineage>
</organism>
<evidence type="ECO:0000256" key="2">
    <source>
        <dbReference type="ARBA" id="ARBA00023015"/>
    </source>
</evidence>
<dbReference type="EMBL" id="CP108085">
    <property type="protein sequence ID" value="WUP76184.1"/>
    <property type="molecule type" value="Genomic_DNA"/>
</dbReference>
<evidence type="ECO:0000256" key="5">
    <source>
        <dbReference type="PROSITE-ProRule" id="PRU01091"/>
    </source>
</evidence>
<protein>
    <submittedName>
        <fullName evidence="8">AfsR/SARP family transcriptional regulator</fullName>
    </submittedName>
</protein>
<keyword evidence="3 5" id="KW-0238">DNA-binding</keyword>
<dbReference type="Pfam" id="PF00486">
    <property type="entry name" value="Trans_reg_C"/>
    <property type="match status" value="1"/>
</dbReference>
<reference evidence="8" key="1">
    <citation type="submission" date="2022-10" db="EMBL/GenBank/DDBJ databases">
        <title>The complete genomes of actinobacterial strains from the NBC collection.</title>
        <authorList>
            <person name="Joergensen T.S."/>
            <person name="Alvarez Arevalo M."/>
            <person name="Sterndorff E.B."/>
            <person name="Faurdal D."/>
            <person name="Vuksanovic O."/>
            <person name="Mourched A.-S."/>
            <person name="Charusanti P."/>
            <person name="Shaw S."/>
            <person name="Blin K."/>
            <person name="Weber T."/>
        </authorList>
    </citation>
    <scope>NUCLEOTIDE SEQUENCE</scope>
    <source>
        <strain evidence="8">NBC_00254</strain>
    </source>
</reference>
<dbReference type="SUPFAM" id="SSF46894">
    <property type="entry name" value="C-terminal effector domain of the bipartite response regulators"/>
    <property type="match status" value="1"/>
</dbReference>
<dbReference type="InterPro" id="IPR001867">
    <property type="entry name" value="OmpR/PhoB-type_DNA-bd"/>
</dbReference>
<dbReference type="InterPro" id="IPR051677">
    <property type="entry name" value="AfsR-DnrI-RedD_regulator"/>
</dbReference>
<evidence type="ECO:0000313" key="9">
    <source>
        <dbReference type="Proteomes" id="UP001432011"/>
    </source>
</evidence>
<evidence type="ECO:0000256" key="6">
    <source>
        <dbReference type="SAM" id="MobiDB-lite"/>
    </source>
</evidence>